<organism evidence="2">
    <name type="scientific">Drosophila melanogaster</name>
    <name type="common">Fruit fly</name>
    <dbReference type="NCBI Taxonomy" id="7227"/>
    <lineage>
        <taxon>Eukaryota</taxon>
        <taxon>Metazoa</taxon>
        <taxon>Ecdysozoa</taxon>
        <taxon>Arthropoda</taxon>
        <taxon>Hexapoda</taxon>
        <taxon>Insecta</taxon>
        <taxon>Pterygota</taxon>
        <taxon>Neoptera</taxon>
        <taxon>Endopterygota</taxon>
        <taxon>Diptera</taxon>
        <taxon>Brachycera</taxon>
        <taxon>Muscomorpha</taxon>
        <taxon>Ephydroidea</taxon>
        <taxon>Drosophilidae</taxon>
        <taxon>Drosophila</taxon>
        <taxon>Sophophora</taxon>
    </lineage>
</organism>
<reference evidence="2" key="1">
    <citation type="submission" date="2001-10" db="EMBL/GenBank/DDBJ databases">
        <authorList>
            <person name="Stapleton M."/>
            <person name="Brokstein P."/>
            <person name="Hong L."/>
            <person name="Agbayani A."/>
            <person name="Carlson J."/>
            <person name="Champe M."/>
            <person name="Chavez C."/>
            <person name="Dorsett V."/>
            <person name="Farfan D."/>
            <person name="Frise E."/>
            <person name="George R."/>
            <person name="Gonzalez M."/>
            <person name="Guarin H."/>
            <person name="Li P."/>
            <person name="Liao G."/>
            <person name="Miranda A."/>
            <person name="Mungall C.J."/>
            <person name="Nunoo J."/>
            <person name="Pacleb J."/>
            <person name="Paragas V."/>
            <person name="Park S."/>
            <person name="Phouanenavong S."/>
            <person name="Wan K."/>
            <person name="Yu C."/>
            <person name="Lewis S.E."/>
            <person name="Rubin G.M."/>
            <person name="Celniker S."/>
        </authorList>
    </citation>
    <scope>NUCLEOTIDE SEQUENCE</scope>
    <source>
        <strain evidence="2">Berkeley</strain>
    </source>
</reference>
<evidence type="ECO:0000313" key="2">
    <source>
        <dbReference type="EMBL" id="AAL28558.1"/>
    </source>
</evidence>
<protein>
    <submittedName>
        <fullName evidence="2">HL02501p</fullName>
    </submittedName>
</protein>
<evidence type="ECO:0000256" key="1">
    <source>
        <dbReference type="SAM" id="Phobius"/>
    </source>
</evidence>
<dbReference type="AlphaFoldDB" id="Q95S09"/>
<keyword evidence="1" id="KW-1133">Transmembrane helix</keyword>
<dbReference type="EMBL" id="AY061010">
    <property type="protein sequence ID" value="AAL28558.1"/>
    <property type="molecule type" value="mRNA"/>
</dbReference>
<proteinExistence type="evidence at transcript level"/>
<accession>Q95S09</accession>
<name>Q95S09_DROME</name>
<feature type="transmembrane region" description="Helical" evidence="1">
    <location>
        <begin position="6"/>
        <end position="32"/>
    </location>
</feature>
<keyword evidence="1" id="KW-0812">Transmembrane</keyword>
<sequence>MEPLVFVFHILSCLYLLRVYLCCVRSFIYLIISKCCNKTAYICRCMYNKSRLILLIR</sequence>
<keyword evidence="1" id="KW-0472">Membrane</keyword>